<accession>D5E3B2</accession>
<reference key="2">
    <citation type="submission" date="2010-04" db="EMBL/GenBank/DDBJ databases">
        <title>Genome sequences of the industrial vitamin B12-producers B. megaterium QM B1551 and DSM319 reveal new insights into the Bacillus genome evolution and pan-genome structure.</title>
        <authorList>
            <person name="Eppinger M."/>
            <person name="Bunk B."/>
            <person name="Johns M.A."/>
            <person name="Edirisinghe J.N."/>
            <person name="Kutumbaka K.K."/>
            <person name="Riley D.R."/>
            <person name="Creasy H.H."/>
            <person name="Koenig S.S.K."/>
            <person name="Galens K."/>
            <person name="Orvis J."/>
            <person name="Creasy T."/>
            <person name="Biedendieck R."/>
            <person name="Braun C."/>
            <person name="Grayburn S."/>
            <person name="Jahn D."/>
            <person name="Ravel J."/>
            <person name="Vary P.S."/>
        </authorList>
    </citation>
    <scope>NUCLEOTIDE SEQUENCE</scope>
    <source>
        <strain>QM B1551</strain>
    </source>
</reference>
<protein>
    <submittedName>
        <fullName evidence="1">Uncharacterized protein</fullName>
    </submittedName>
</protein>
<name>D5E3B2_PRIM1</name>
<reference evidence="1 2" key="3">
    <citation type="journal article" date="2011" name="J. Bacteriol.">
        <title>Genome sequences of the biotechnologically important Bacillus megaterium strains QM B1551 and DSM319.</title>
        <authorList>
            <person name="Eppinger M."/>
            <person name="Bunk B."/>
            <person name="Johns M.A."/>
            <person name="Edirisinghe J.N."/>
            <person name="Kutumbaka K.K."/>
            <person name="Koenig S.S."/>
            <person name="Huot Creasy H."/>
            <person name="Rosovitz M.J."/>
            <person name="Riley D.R."/>
            <person name="Daugherty S."/>
            <person name="Martin M."/>
            <person name="Elbourne L.D."/>
            <person name="Paulsen I."/>
            <person name="Biedendieck R."/>
            <person name="Braun C."/>
            <person name="Grayburn S."/>
            <person name="Dhingra S."/>
            <person name="Lukyanchuk V."/>
            <person name="Ball B."/>
            <person name="Ul-Qamar R."/>
            <person name="Seibel J."/>
            <person name="Bremer E."/>
            <person name="Jahn D."/>
            <person name="Ravel J."/>
            <person name="Vary P.S."/>
        </authorList>
    </citation>
    <scope>NUCLEOTIDE SEQUENCE [LARGE SCALE GENOMIC DNA]</scope>
    <source>
        <strain evidence="2">ATCC 12872 / QMB1551</strain>
        <plasmid evidence="1">pBM300</plasmid>
    </source>
</reference>
<keyword evidence="2" id="KW-1185">Reference proteome</keyword>
<evidence type="ECO:0000313" key="2">
    <source>
        <dbReference type="Proteomes" id="UP000000935"/>
    </source>
</evidence>
<proteinExistence type="predicted"/>
<dbReference type="AlphaFoldDB" id="D5E3B2"/>
<evidence type="ECO:0000313" key="1">
    <source>
        <dbReference type="EMBL" id="ADE72287.1"/>
    </source>
</evidence>
<organism evidence="1 2">
    <name type="scientific">Priestia megaterium (strain ATCC 12872 / QMB1551)</name>
    <name type="common">Bacillus megaterium</name>
    <dbReference type="NCBI Taxonomy" id="545693"/>
    <lineage>
        <taxon>Bacteria</taxon>
        <taxon>Bacillati</taxon>
        <taxon>Bacillota</taxon>
        <taxon>Bacilli</taxon>
        <taxon>Bacillales</taxon>
        <taxon>Bacillaceae</taxon>
        <taxon>Priestia</taxon>
    </lineage>
</organism>
<dbReference type="EMBL" id="CP001986">
    <property type="protein sequence ID" value="ADE72287.1"/>
    <property type="molecule type" value="Genomic_DNA"/>
</dbReference>
<keyword evidence="1" id="KW-0614">Plasmid</keyword>
<reference evidence="1 2" key="1">
    <citation type="journal article" date="2005" name="Appl. Environ. Microbiol.">
        <title>Molecular characterization of plasmid pBM300 from Bacillus megaterium QM B1551.</title>
        <authorList>
            <person name="Kunnimalaiyaan M."/>
            <person name="Vary P.S."/>
        </authorList>
    </citation>
    <scope>NUCLEOTIDE SEQUENCE [LARGE SCALE GENOMIC DNA]</scope>
    <source>
        <strain evidence="2">ATCC 12872 / QMB1551</strain>
        <plasmid evidence="1">pBM300</plasmid>
    </source>
</reference>
<gene>
    <name evidence="1" type="ordered locus">BMQ_pBM30023</name>
</gene>
<dbReference type="KEGG" id="bmq:BMQ_pBM30023"/>
<dbReference type="HOGENOM" id="CLU_3324545_0_0_9"/>
<dbReference type="Proteomes" id="UP000000935">
    <property type="component" value="Plasmid pBM300"/>
</dbReference>
<sequence>MHKLFVLLFMNKKEQKTAKKERKKILLLELLKITLYDV</sequence>
<geneLocation type="plasmid" evidence="1 2">
    <name>pBM300</name>
</geneLocation>